<evidence type="ECO:0000256" key="2">
    <source>
        <dbReference type="ARBA" id="ARBA00022989"/>
    </source>
</evidence>
<dbReference type="GO" id="GO:0005886">
    <property type="term" value="C:plasma membrane"/>
    <property type="evidence" value="ECO:0007669"/>
    <property type="project" value="TreeGrafter"/>
</dbReference>
<protein>
    <recommendedName>
        <fullName evidence="4">Copper transport protein</fullName>
    </recommendedName>
</protein>
<proteinExistence type="inferred from homology"/>
<keyword evidence="4" id="KW-0187">Copper transport</keyword>
<evidence type="ECO:0000256" key="4">
    <source>
        <dbReference type="RuleBase" id="RU367022"/>
    </source>
</evidence>
<dbReference type="GO" id="GO:0005375">
    <property type="term" value="F:copper ion transmembrane transporter activity"/>
    <property type="evidence" value="ECO:0007669"/>
    <property type="project" value="UniProtKB-UniRule"/>
</dbReference>
<keyword evidence="4" id="KW-0813">Transport</keyword>
<feature type="transmembrane region" description="Helical" evidence="4">
    <location>
        <begin position="35"/>
        <end position="55"/>
    </location>
</feature>
<keyword evidence="2 4" id="KW-1133">Transmembrane helix</keyword>
<accession>A0AAN7AXS4</accession>
<evidence type="ECO:0000313" key="7">
    <source>
        <dbReference type="Proteomes" id="UP001303160"/>
    </source>
</evidence>
<evidence type="ECO:0000256" key="5">
    <source>
        <dbReference type="SAM" id="MobiDB-lite"/>
    </source>
</evidence>
<keyword evidence="4" id="KW-0406">Ion transport</keyword>
<keyword evidence="3 4" id="KW-0472">Membrane</keyword>
<dbReference type="InterPro" id="IPR007274">
    <property type="entry name" value="Cop_transporter"/>
</dbReference>
<dbReference type="PANTHER" id="PTHR12483:SF120">
    <property type="entry name" value="HIGH-AFFINITY COPPER TRANSPORTER CTRA2"/>
    <property type="match status" value="1"/>
</dbReference>
<feature type="transmembrane region" description="Helical" evidence="4">
    <location>
        <begin position="159"/>
        <end position="177"/>
    </location>
</feature>
<reference evidence="6" key="1">
    <citation type="journal article" date="2023" name="Mol. Phylogenet. Evol.">
        <title>Genome-scale phylogeny and comparative genomics of the fungal order Sordariales.</title>
        <authorList>
            <person name="Hensen N."/>
            <person name="Bonometti L."/>
            <person name="Westerberg I."/>
            <person name="Brannstrom I.O."/>
            <person name="Guillou S."/>
            <person name="Cros-Aarteil S."/>
            <person name="Calhoun S."/>
            <person name="Haridas S."/>
            <person name="Kuo A."/>
            <person name="Mondo S."/>
            <person name="Pangilinan J."/>
            <person name="Riley R."/>
            <person name="LaButti K."/>
            <person name="Andreopoulos B."/>
            <person name="Lipzen A."/>
            <person name="Chen C."/>
            <person name="Yan M."/>
            <person name="Daum C."/>
            <person name="Ng V."/>
            <person name="Clum A."/>
            <person name="Steindorff A."/>
            <person name="Ohm R.A."/>
            <person name="Martin F."/>
            <person name="Silar P."/>
            <person name="Natvig D.O."/>
            <person name="Lalanne C."/>
            <person name="Gautier V."/>
            <person name="Ament-Velasquez S.L."/>
            <person name="Kruys A."/>
            <person name="Hutchinson M.I."/>
            <person name="Powell A.J."/>
            <person name="Barry K."/>
            <person name="Miller A.N."/>
            <person name="Grigoriev I.V."/>
            <person name="Debuchy R."/>
            <person name="Gladieux P."/>
            <person name="Hiltunen Thoren M."/>
            <person name="Johannesson H."/>
        </authorList>
    </citation>
    <scope>NUCLEOTIDE SEQUENCE</scope>
    <source>
        <strain evidence="6">CBS 315.58</strain>
    </source>
</reference>
<dbReference type="Pfam" id="PF04145">
    <property type="entry name" value="Ctr"/>
    <property type="match status" value="1"/>
</dbReference>
<evidence type="ECO:0000256" key="1">
    <source>
        <dbReference type="ARBA" id="ARBA00022692"/>
    </source>
</evidence>
<evidence type="ECO:0000256" key="3">
    <source>
        <dbReference type="ARBA" id="ARBA00023136"/>
    </source>
</evidence>
<dbReference type="Proteomes" id="UP001303160">
    <property type="component" value="Unassembled WGS sequence"/>
</dbReference>
<dbReference type="PANTHER" id="PTHR12483">
    <property type="entry name" value="SOLUTE CARRIER FAMILY 31 COPPER TRANSPORTERS"/>
    <property type="match status" value="1"/>
</dbReference>
<feature type="compositionally biased region" description="Basic and acidic residues" evidence="5">
    <location>
        <begin position="85"/>
        <end position="94"/>
    </location>
</feature>
<name>A0AAN7AXS4_9PEZI</name>
<feature type="region of interest" description="Disordered" evidence="5">
    <location>
        <begin position="70"/>
        <end position="106"/>
    </location>
</feature>
<comment type="similarity">
    <text evidence="4">Belongs to the copper transporter (Ctr) (TC 1.A.56) family. SLC31A subfamily.</text>
</comment>
<evidence type="ECO:0000313" key="6">
    <source>
        <dbReference type="EMBL" id="KAK4201190.1"/>
    </source>
</evidence>
<keyword evidence="7" id="KW-1185">Reference proteome</keyword>
<dbReference type="AlphaFoldDB" id="A0AAN7AXS4"/>
<reference evidence="6" key="2">
    <citation type="submission" date="2023-05" db="EMBL/GenBank/DDBJ databases">
        <authorList>
            <consortium name="Lawrence Berkeley National Laboratory"/>
            <person name="Steindorff A."/>
            <person name="Hensen N."/>
            <person name="Bonometti L."/>
            <person name="Westerberg I."/>
            <person name="Brannstrom I.O."/>
            <person name="Guillou S."/>
            <person name="Cros-Aarteil S."/>
            <person name="Calhoun S."/>
            <person name="Haridas S."/>
            <person name="Kuo A."/>
            <person name="Mondo S."/>
            <person name="Pangilinan J."/>
            <person name="Riley R."/>
            <person name="Labutti K."/>
            <person name="Andreopoulos B."/>
            <person name="Lipzen A."/>
            <person name="Chen C."/>
            <person name="Yanf M."/>
            <person name="Daum C."/>
            <person name="Ng V."/>
            <person name="Clum A."/>
            <person name="Ohm R."/>
            <person name="Martin F."/>
            <person name="Silar P."/>
            <person name="Natvig D."/>
            <person name="Lalanne C."/>
            <person name="Gautier V."/>
            <person name="Ament-Velasquez S.L."/>
            <person name="Kruys A."/>
            <person name="Hutchinson M.I."/>
            <person name="Powell A.J."/>
            <person name="Barry K."/>
            <person name="Miller A.N."/>
            <person name="Grigoriev I.V."/>
            <person name="Debuchy R."/>
            <person name="Gladieux P."/>
            <person name="Thoren M.H."/>
            <person name="Johannesson H."/>
        </authorList>
    </citation>
    <scope>NUCLEOTIDE SEQUENCE</scope>
    <source>
        <strain evidence="6">CBS 315.58</strain>
    </source>
</reference>
<comment type="caution">
    <text evidence="6">The sequence shown here is derived from an EMBL/GenBank/DDBJ whole genome shotgun (WGS) entry which is preliminary data.</text>
</comment>
<comment type="subcellular location">
    <subcellularLocation>
        <location evidence="4">Membrane</location>
        <topology evidence="4">Multi-pass membrane protein</topology>
    </subcellularLocation>
</comment>
<sequence>MHGEAPMPMTAMVFVLSTSTPLLSASWVPRNAGEYAATCLFLIIFAAWTRLLMAIRHILERERWRRGPLQPDYHQYKGGGEDDNDSHAQDHRDGPNSSNSKTTLVPPVKPASHFRVILIGLRGYWADTSVSLRLARAIFDMTIAGHAYLVMLAVMTMNVGYFVAVLTGVFLGTFLLATSAENSGHEHGDDC</sequence>
<dbReference type="EMBL" id="MU863910">
    <property type="protein sequence ID" value="KAK4201190.1"/>
    <property type="molecule type" value="Genomic_DNA"/>
</dbReference>
<gene>
    <name evidence="6" type="ORF">QBC40DRAFT_306158</name>
</gene>
<organism evidence="6 7">
    <name type="scientific">Triangularia verruculosa</name>
    <dbReference type="NCBI Taxonomy" id="2587418"/>
    <lineage>
        <taxon>Eukaryota</taxon>
        <taxon>Fungi</taxon>
        <taxon>Dikarya</taxon>
        <taxon>Ascomycota</taxon>
        <taxon>Pezizomycotina</taxon>
        <taxon>Sordariomycetes</taxon>
        <taxon>Sordariomycetidae</taxon>
        <taxon>Sordariales</taxon>
        <taxon>Podosporaceae</taxon>
        <taxon>Triangularia</taxon>
    </lineage>
</organism>
<keyword evidence="4" id="KW-0186">Copper</keyword>
<keyword evidence="1 4" id="KW-0812">Transmembrane</keyword>